<dbReference type="Pfam" id="PF14497">
    <property type="entry name" value="GST_C_3"/>
    <property type="match status" value="1"/>
</dbReference>
<feature type="domain" description="Glutathione S-transferase C-terminal" evidence="1">
    <location>
        <begin position="4"/>
        <end position="59"/>
    </location>
</feature>
<dbReference type="SUPFAM" id="SSF47616">
    <property type="entry name" value="GST C-terminal domain-like"/>
    <property type="match status" value="1"/>
</dbReference>
<dbReference type="InterPro" id="IPR036282">
    <property type="entry name" value="Glutathione-S-Trfase_C_sf"/>
</dbReference>
<name>A0A915JWL5_ROMCU</name>
<dbReference type="Proteomes" id="UP000887565">
    <property type="component" value="Unplaced"/>
</dbReference>
<evidence type="ECO:0000313" key="3">
    <source>
        <dbReference type="WBParaSite" id="nRc.2.0.1.t30716-RA"/>
    </source>
</evidence>
<sequence>MFFRQLTWADLIVTDLLDRFVMFNKNDGSDSFLAGHKNLTCLVKHVLDLPNIKKYVAKRRQSIG</sequence>
<reference evidence="3" key="1">
    <citation type="submission" date="2022-11" db="UniProtKB">
        <authorList>
            <consortium name="WormBaseParasite"/>
        </authorList>
    </citation>
    <scope>IDENTIFICATION</scope>
</reference>
<protein>
    <submittedName>
        <fullName evidence="3">Glutathione S-transferase C-terminal domain-containing protein</fullName>
    </submittedName>
</protein>
<dbReference type="InterPro" id="IPR004046">
    <property type="entry name" value="GST_C"/>
</dbReference>
<dbReference type="Gene3D" id="1.20.1050.130">
    <property type="match status" value="1"/>
</dbReference>
<accession>A0A915JWL5</accession>
<keyword evidence="2" id="KW-1185">Reference proteome</keyword>
<evidence type="ECO:0000313" key="2">
    <source>
        <dbReference type="Proteomes" id="UP000887565"/>
    </source>
</evidence>
<evidence type="ECO:0000259" key="1">
    <source>
        <dbReference type="Pfam" id="PF14497"/>
    </source>
</evidence>
<dbReference type="WBParaSite" id="nRc.2.0.1.t30716-RA">
    <property type="protein sequence ID" value="nRc.2.0.1.t30716-RA"/>
    <property type="gene ID" value="nRc.2.0.1.g30716"/>
</dbReference>
<dbReference type="AlphaFoldDB" id="A0A915JWL5"/>
<proteinExistence type="predicted"/>
<organism evidence="2 3">
    <name type="scientific">Romanomermis culicivorax</name>
    <name type="common">Nematode worm</name>
    <dbReference type="NCBI Taxonomy" id="13658"/>
    <lineage>
        <taxon>Eukaryota</taxon>
        <taxon>Metazoa</taxon>
        <taxon>Ecdysozoa</taxon>
        <taxon>Nematoda</taxon>
        <taxon>Enoplea</taxon>
        <taxon>Dorylaimia</taxon>
        <taxon>Mermithida</taxon>
        <taxon>Mermithoidea</taxon>
        <taxon>Mermithidae</taxon>
        <taxon>Romanomermis</taxon>
    </lineage>
</organism>